<dbReference type="PANTHER" id="PTHR24124:SF14">
    <property type="entry name" value="CHROMOSOME UNDETERMINED SCAFFOLD_25, WHOLE GENOME SHOTGUN SEQUENCE"/>
    <property type="match status" value="1"/>
</dbReference>
<gene>
    <name evidence="5" type="ORF">Esi_0012_0175</name>
</gene>
<dbReference type="InterPro" id="IPR002110">
    <property type="entry name" value="Ankyrin_rpt"/>
</dbReference>
<accession>D8LDL7</accession>
<dbReference type="PROSITE" id="PS50297">
    <property type="entry name" value="ANK_REP_REGION"/>
    <property type="match status" value="5"/>
</dbReference>
<feature type="repeat" description="ANK" evidence="3">
    <location>
        <begin position="162"/>
        <end position="194"/>
    </location>
</feature>
<evidence type="ECO:0000256" key="2">
    <source>
        <dbReference type="ARBA" id="ARBA00023043"/>
    </source>
</evidence>
<dbReference type="PANTHER" id="PTHR24124">
    <property type="entry name" value="ANKYRIN REPEAT FAMILY A"/>
    <property type="match status" value="1"/>
</dbReference>
<feature type="compositionally biased region" description="Gly residues" evidence="4">
    <location>
        <begin position="418"/>
        <end position="429"/>
    </location>
</feature>
<dbReference type="EMBL" id="FN647877">
    <property type="protein sequence ID" value="CBN74092.1"/>
    <property type="molecule type" value="Genomic_DNA"/>
</dbReference>
<feature type="region of interest" description="Disordered" evidence="4">
    <location>
        <begin position="418"/>
        <end position="446"/>
    </location>
</feature>
<evidence type="ECO:0000256" key="4">
    <source>
        <dbReference type="SAM" id="MobiDB-lite"/>
    </source>
</evidence>
<protein>
    <submittedName>
        <fullName evidence="5">Ankyrin repeat protein</fullName>
    </submittedName>
</protein>
<proteinExistence type="predicted"/>
<dbReference type="OrthoDB" id="20727at2759"/>
<dbReference type="EMBL" id="FN649735">
    <property type="protein sequence ID" value="CBN74092.1"/>
    <property type="molecule type" value="Genomic_DNA"/>
</dbReference>
<name>D8LDL7_ECTSI</name>
<feature type="repeat" description="ANK" evidence="3">
    <location>
        <begin position="262"/>
        <end position="294"/>
    </location>
</feature>
<evidence type="ECO:0000313" key="6">
    <source>
        <dbReference type="Proteomes" id="UP000002630"/>
    </source>
</evidence>
<dbReference type="GO" id="GO:0010468">
    <property type="term" value="P:regulation of gene expression"/>
    <property type="evidence" value="ECO:0007669"/>
    <property type="project" value="TreeGrafter"/>
</dbReference>
<dbReference type="eggNOG" id="KOG4177">
    <property type="taxonomic scope" value="Eukaryota"/>
</dbReference>
<keyword evidence="2 3" id="KW-0040">ANK repeat</keyword>
<dbReference type="AlphaFoldDB" id="D8LDL7"/>
<feature type="repeat" description="ANK" evidence="3">
    <location>
        <begin position="196"/>
        <end position="228"/>
    </location>
</feature>
<evidence type="ECO:0000256" key="3">
    <source>
        <dbReference type="PROSITE-ProRule" id="PRU00023"/>
    </source>
</evidence>
<feature type="compositionally biased region" description="Basic and acidic residues" evidence="4">
    <location>
        <begin position="431"/>
        <end position="446"/>
    </location>
</feature>
<feature type="repeat" description="ANK" evidence="3">
    <location>
        <begin position="115"/>
        <end position="147"/>
    </location>
</feature>
<dbReference type="SMART" id="SM00248">
    <property type="entry name" value="ANK"/>
    <property type="match status" value="6"/>
</dbReference>
<feature type="repeat" description="ANK" evidence="3">
    <location>
        <begin position="370"/>
        <end position="396"/>
    </location>
</feature>
<dbReference type="Pfam" id="PF12796">
    <property type="entry name" value="Ank_2"/>
    <property type="match status" value="3"/>
</dbReference>
<dbReference type="PROSITE" id="PS50088">
    <property type="entry name" value="ANK_REPEAT"/>
    <property type="match status" value="5"/>
</dbReference>
<dbReference type="Gene3D" id="1.25.40.20">
    <property type="entry name" value="Ankyrin repeat-containing domain"/>
    <property type="match status" value="4"/>
</dbReference>
<dbReference type="InterPro" id="IPR036770">
    <property type="entry name" value="Ankyrin_rpt-contain_sf"/>
</dbReference>
<dbReference type="SUPFAM" id="SSF48403">
    <property type="entry name" value="Ankyrin repeat"/>
    <property type="match status" value="1"/>
</dbReference>
<organism evidence="5 6">
    <name type="scientific">Ectocarpus siliculosus</name>
    <name type="common">Brown alga</name>
    <name type="synonym">Conferva siliculosa</name>
    <dbReference type="NCBI Taxonomy" id="2880"/>
    <lineage>
        <taxon>Eukaryota</taxon>
        <taxon>Sar</taxon>
        <taxon>Stramenopiles</taxon>
        <taxon>Ochrophyta</taxon>
        <taxon>PX clade</taxon>
        <taxon>Phaeophyceae</taxon>
        <taxon>Ectocarpales</taxon>
        <taxon>Ectocarpaceae</taxon>
        <taxon>Ectocarpus</taxon>
    </lineage>
</organism>
<keyword evidence="6" id="KW-1185">Reference proteome</keyword>
<evidence type="ECO:0000313" key="5">
    <source>
        <dbReference type="EMBL" id="CBN74092.1"/>
    </source>
</evidence>
<dbReference type="GO" id="GO:0005634">
    <property type="term" value="C:nucleus"/>
    <property type="evidence" value="ECO:0007669"/>
    <property type="project" value="TreeGrafter"/>
</dbReference>
<dbReference type="STRING" id="2880.D8LDL7"/>
<sequence>MLVEVDNDAAGAAGAHPPPAGGVVSFSLSRSLSIRVDGAARHGDFALVSRLLQAARAAGMLLDGIRGSLFMSAAFGGNANIVRALAQAGRGGGGNGSGGGDDTVIADINKPDLSTGQRPLHVATRLGHRSAVRALLFYGADVNAPVQPLPSSKVSWPKTLLGGMTALHWASLRGYSEIVEDLIMIGGDLNARVSHSGETPLHLAARHGQAAAVGVLLDAGAAASVFSRHNLSPMDLAASSNDSSTLIEFLHRGMDPNARNALGYTAVHQAAYNNASDALRLLLESGGSASSATDVGHYTPLHVAAAFSTRSSATAAPAPAAGFICPTNNNNNKDTAAAARHAPAAASAVRTIVRYGGGADVLRVDALDAEGSTPLHTACVNLQDEAVRDLLDVGANEKLFTLSIGDFVKTTPDNYGAGGASAAGGGGGDDTCDRTQGRPVHDGRRRDGGWWSCSGGRRGAGVGGGGQYRDGAGGRGCLQEDRALPVTAVRQRRRRRSWSGTVVHGLARYRHGTLPTWQPTCCCCCFYRCTSTNFFR</sequence>
<reference evidence="5 6" key="1">
    <citation type="journal article" date="2010" name="Nature">
        <title>The Ectocarpus genome and the independent evolution of multicellularity in brown algae.</title>
        <authorList>
            <person name="Cock J.M."/>
            <person name="Sterck L."/>
            <person name="Rouze P."/>
            <person name="Scornet D."/>
            <person name="Allen A.E."/>
            <person name="Amoutzias G."/>
            <person name="Anthouard V."/>
            <person name="Artiguenave F."/>
            <person name="Aury J.M."/>
            <person name="Badger J.H."/>
            <person name="Beszteri B."/>
            <person name="Billiau K."/>
            <person name="Bonnet E."/>
            <person name="Bothwell J.H."/>
            <person name="Bowler C."/>
            <person name="Boyen C."/>
            <person name="Brownlee C."/>
            <person name="Carrano C.J."/>
            <person name="Charrier B."/>
            <person name="Cho G.Y."/>
            <person name="Coelho S.M."/>
            <person name="Collen J."/>
            <person name="Corre E."/>
            <person name="Da Silva C."/>
            <person name="Delage L."/>
            <person name="Delaroque N."/>
            <person name="Dittami S.M."/>
            <person name="Doulbeau S."/>
            <person name="Elias M."/>
            <person name="Farnham G."/>
            <person name="Gachon C.M."/>
            <person name="Gschloessl B."/>
            <person name="Heesch S."/>
            <person name="Jabbari K."/>
            <person name="Jubin C."/>
            <person name="Kawai H."/>
            <person name="Kimura K."/>
            <person name="Kloareg B."/>
            <person name="Kupper F.C."/>
            <person name="Lang D."/>
            <person name="Le Bail A."/>
            <person name="Leblanc C."/>
            <person name="Lerouge P."/>
            <person name="Lohr M."/>
            <person name="Lopez P.J."/>
            <person name="Martens C."/>
            <person name="Maumus F."/>
            <person name="Michel G."/>
            <person name="Miranda-Saavedra D."/>
            <person name="Morales J."/>
            <person name="Moreau H."/>
            <person name="Motomura T."/>
            <person name="Nagasato C."/>
            <person name="Napoli C.A."/>
            <person name="Nelson D.R."/>
            <person name="Nyvall-Collen P."/>
            <person name="Peters A.F."/>
            <person name="Pommier C."/>
            <person name="Potin P."/>
            <person name="Poulain J."/>
            <person name="Quesneville H."/>
            <person name="Read B."/>
            <person name="Rensing S.A."/>
            <person name="Ritter A."/>
            <person name="Rousvoal S."/>
            <person name="Samanta M."/>
            <person name="Samson G."/>
            <person name="Schroeder D.C."/>
            <person name="Segurens B."/>
            <person name="Strittmatter M."/>
            <person name="Tonon T."/>
            <person name="Tregear J.W."/>
            <person name="Valentin K."/>
            <person name="von Dassow P."/>
            <person name="Yamagishi T."/>
            <person name="Van de Peer Y."/>
            <person name="Wincker P."/>
        </authorList>
    </citation>
    <scope>NUCLEOTIDE SEQUENCE [LARGE SCALE GENOMIC DNA]</scope>
    <source>
        <strain evidence="6">Ec32 / CCAP1310/4</strain>
    </source>
</reference>
<evidence type="ECO:0000256" key="1">
    <source>
        <dbReference type="ARBA" id="ARBA00022737"/>
    </source>
</evidence>
<dbReference type="InParanoid" id="D8LDL7"/>
<keyword evidence="1" id="KW-0677">Repeat</keyword>
<dbReference type="Proteomes" id="UP000002630">
    <property type="component" value="Linkage Group LG10"/>
</dbReference>